<dbReference type="PATRIC" id="fig|907348.3.peg.2750"/>
<sequence>MNTIPSIFNQRVVARTVFGGSEVCPNVRMDAAVILINGSWSPSRMKTLDMLLDCGFKSVVSVERNPENYNIEDISHRFPSVKFIIPLERVTDGDLVNMAMQEVEGEYALVLRDSIDIFANILTPKLFSKITEGKPFCVCPWLKLQDGVSFPVVFSPSSDGSVFRVDSSTKITDGINNLYPFDGIALFNRSKFIALGGYDYTIVPAYWQNLDLSFRAWLWGEKIVLSSFLTMSYGADRAEEDTTASQYSNRFYLKNLVPKFVRDHAEIPWSSFLLFLPRSSCGFFEALGQFRDARRWVRENQYRFRLDAVSLVEGWGEEEEKANAQSVAAMLRAVENVQAAEERKNDGGIPAEKDKKEK</sequence>
<organism evidence="2 3">
    <name type="scientific">Treponema saccharophilum DSM 2985</name>
    <dbReference type="NCBI Taxonomy" id="907348"/>
    <lineage>
        <taxon>Bacteria</taxon>
        <taxon>Pseudomonadati</taxon>
        <taxon>Spirochaetota</taxon>
        <taxon>Spirochaetia</taxon>
        <taxon>Spirochaetales</taxon>
        <taxon>Treponemataceae</taxon>
        <taxon>Treponema</taxon>
    </lineage>
</organism>
<feature type="region of interest" description="Disordered" evidence="1">
    <location>
        <begin position="339"/>
        <end position="358"/>
    </location>
</feature>
<protein>
    <recommendedName>
        <fullName evidence="4">Glycosyl transferase family 2</fullName>
    </recommendedName>
</protein>
<accession>H7EP58</accession>
<dbReference type="SUPFAM" id="SSF53448">
    <property type="entry name" value="Nucleotide-diphospho-sugar transferases"/>
    <property type="match status" value="1"/>
</dbReference>
<proteinExistence type="predicted"/>
<dbReference type="OrthoDB" id="355867at2"/>
<keyword evidence="3" id="KW-1185">Reference proteome</keyword>
<dbReference type="AlphaFoldDB" id="H7EP58"/>
<reference evidence="2 3" key="1">
    <citation type="submission" date="2011-09" db="EMBL/GenBank/DDBJ databases">
        <title>The draft genome of Treponema saccharophilum DSM 2985.</title>
        <authorList>
            <consortium name="US DOE Joint Genome Institute (JGI-PGF)"/>
            <person name="Lucas S."/>
            <person name="Copeland A."/>
            <person name="Lapidus A."/>
            <person name="Glavina del Rio T."/>
            <person name="Dalin E."/>
            <person name="Tice H."/>
            <person name="Bruce D."/>
            <person name="Goodwin L."/>
            <person name="Pitluck S."/>
            <person name="Peters L."/>
            <person name="Kyrpides N."/>
            <person name="Mavromatis K."/>
            <person name="Ivanova N."/>
            <person name="Markowitz V."/>
            <person name="Cheng J.-F."/>
            <person name="Hugenholtz P."/>
            <person name="Woyke T."/>
            <person name="Wu D."/>
            <person name="Gronow S."/>
            <person name="Wellnitz S."/>
            <person name="Brambilla E."/>
            <person name="Klenk H.-P."/>
            <person name="Eisen J.A."/>
        </authorList>
    </citation>
    <scope>NUCLEOTIDE SEQUENCE [LARGE SCALE GENOMIC DNA]</scope>
    <source>
        <strain evidence="2 3">DSM 2985</strain>
    </source>
</reference>
<evidence type="ECO:0008006" key="4">
    <source>
        <dbReference type="Google" id="ProtNLM"/>
    </source>
</evidence>
<evidence type="ECO:0000313" key="3">
    <source>
        <dbReference type="Proteomes" id="UP000003571"/>
    </source>
</evidence>
<dbReference type="RefSeq" id="WP_002706365.1">
    <property type="nucleotide sequence ID" value="NZ_AGRW01000054.1"/>
</dbReference>
<dbReference type="eggNOG" id="COG1216">
    <property type="taxonomic scope" value="Bacteria"/>
</dbReference>
<dbReference type="EMBL" id="AGRW01000054">
    <property type="protein sequence ID" value="EIC00691.1"/>
    <property type="molecule type" value="Genomic_DNA"/>
</dbReference>
<comment type="caution">
    <text evidence="2">The sequence shown here is derived from an EMBL/GenBank/DDBJ whole genome shotgun (WGS) entry which is preliminary data.</text>
</comment>
<evidence type="ECO:0000256" key="1">
    <source>
        <dbReference type="SAM" id="MobiDB-lite"/>
    </source>
</evidence>
<dbReference type="InterPro" id="IPR029044">
    <property type="entry name" value="Nucleotide-diphossugar_trans"/>
</dbReference>
<gene>
    <name evidence="2" type="ORF">TresaDRAFT_0164</name>
</gene>
<feature type="compositionally biased region" description="Basic and acidic residues" evidence="1">
    <location>
        <begin position="340"/>
        <end position="358"/>
    </location>
</feature>
<dbReference type="Gene3D" id="3.90.550.10">
    <property type="entry name" value="Spore Coat Polysaccharide Biosynthesis Protein SpsA, Chain A"/>
    <property type="match status" value="1"/>
</dbReference>
<name>H7EP58_9SPIR</name>
<evidence type="ECO:0000313" key="2">
    <source>
        <dbReference type="EMBL" id="EIC00691.1"/>
    </source>
</evidence>
<dbReference type="STRING" id="907348.TresaDRAFT_0164"/>
<dbReference type="Proteomes" id="UP000003571">
    <property type="component" value="Unassembled WGS sequence"/>
</dbReference>